<evidence type="ECO:0000256" key="8">
    <source>
        <dbReference type="ARBA" id="ARBA00023186"/>
    </source>
</evidence>
<dbReference type="EMBL" id="JSCE01000166">
    <property type="protein sequence ID" value="KHM51866.1"/>
    <property type="molecule type" value="Genomic_DNA"/>
</dbReference>
<sequence>MDFLASAFEPVVNLFRLVMDGFYNITVAAGFPNYGVAIILMTICVKLCLYPLNAKQIKSMKAMQEIQPKLKKIQKDYKNNPQLMQQKMGELYQESGVNPLAGCLPLLVQMPILMGVYYSLYGLEYSGDPTFLWLSSLSDSDPTYILPLLSALTTYLAQRQSMAMNGQENQQMKMMMYIMPIFIGYISINFPAGLVLYWVVMNICQMAQQWYMFRKEDQKEAA</sequence>
<keyword evidence="8" id="KW-0143">Chaperone</keyword>
<dbReference type="CDD" id="cd20070">
    <property type="entry name" value="5TM_YidC_Alb3"/>
    <property type="match status" value="1"/>
</dbReference>
<evidence type="ECO:0000256" key="6">
    <source>
        <dbReference type="ARBA" id="ARBA00022989"/>
    </source>
</evidence>
<evidence type="ECO:0000256" key="5">
    <source>
        <dbReference type="ARBA" id="ARBA00022927"/>
    </source>
</evidence>
<evidence type="ECO:0000256" key="3">
    <source>
        <dbReference type="ARBA" id="ARBA00022475"/>
    </source>
</evidence>
<dbReference type="NCBIfam" id="TIGR03592">
    <property type="entry name" value="yidC_oxa1_cterm"/>
    <property type="match status" value="1"/>
</dbReference>
<evidence type="ECO:0000256" key="1">
    <source>
        <dbReference type="ARBA" id="ARBA00004651"/>
    </source>
</evidence>
<keyword evidence="7 10" id="KW-0472">Membrane</keyword>
<evidence type="ECO:0000313" key="13">
    <source>
        <dbReference type="Proteomes" id="UP000030993"/>
    </source>
</evidence>
<feature type="transmembrane region" description="Helical" evidence="10">
    <location>
        <begin position="177"/>
        <end position="200"/>
    </location>
</feature>
<comment type="subcellular location">
    <subcellularLocation>
        <location evidence="1">Cell membrane</location>
        <topology evidence="1">Multi-pass membrane protein</topology>
    </subcellularLocation>
    <subcellularLocation>
        <location evidence="9">Membrane</location>
        <topology evidence="9">Multi-pass membrane protein</topology>
    </subcellularLocation>
</comment>
<dbReference type="RefSeq" id="WP_039208976.1">
    <property type="nucleotide sequence ID" value="NZ_JSCE01000166.1"/>
</dbReference>
<dbReference type="GO" id="GO:0032977">
    <property type="term" value="F:membrane insertase activity"/>
    <property type="evidence" value="ECO:0007669"/>
    <property type="project" value="InterPro"/>
</dbReference>
<feature type="transmembrane region" description="Helical" evidence="10">
    <location>
        <begin position="97"/>
        <end position="121"/>
    </location>
</feature>
<comment type="caution">
    <text evidence="12">The sequence shown here is derived from an EMBL/GenBank/DDBJ whole genome shotgun (WGS) entry which is preliminary data.</text>
</comment>
<proteinExistence type="inferred from homology"/>
<dbReference type="GO" id="GO:0005886">
    <property type="term" value="C:plasma membrane"/>
    <property type="evidence" value="ECO:0007669"/>
    <property type="project" value="UniProtKB-SubCell"/>
</dbReference>
<evidence type="ECO:0000256" key="2">
    <source>
        <dbReference type="ARBA" id="ARBA00022448"/>
    </source>
</evidence>
<dbReference type="Pfam" id="PF02096">
    <property type="entry name" value="60KD_IMP"/>
    <property type="match status" value="1"/>
</dbReference>
<dbReference type="GO" id="GO:0015031">
    <property type="term" value="P:protein transport"/>
    <property type="evidence" value="ECO:0007669"/>
    <property type="project" value="UniProtKB-KW"/>
</dbReference>
<keyword evidence="3" id="KW-1003">Cell membrane</keyword>
<evidence type="ECO:0000256" key="9">
    <source>
        <dbReference type="RuleBase" id="RU003945"/>
    </source>
</evidence>
<keyword evidence="6 10" id="KW-1133">Transmembrane helix</keyword>
<dbReference type="GO" id="GO:0051205">
    <property type="term" value="P:protein insertion into membrane"/>
    <property type="evidence" value="ECO:0007669"/>
    <property type="project" value="TreeGrafter"/>
</dbReference>
<keyword evidence="2" id="KW-0813">Transport</keyword>
<evidence type="ECO:0000256" key="4">
    <source>
        <dbReference type="ARBA" id="ARBA00022692"/>
    </source>
</evidence>
<dbReference type="Proteomes" id="UP000030993">
    <property type="component" value="Unassembled WGS sequence"/>
</dbReference>
<dbReference type="InterPro" id="IPR001708">
    <property type="entry name" value="YidC/ALB3/OXA1/COX18"/>
</dbReference>
<evidence type="ECO:0000259" key="11">
    <source>
        <dbReference type="Pfam" id="PF02096"/>
    </source>
</evidence>
<dbReference type="PANTHER" id="PTHR12428">
    <property type="entry name" value="OXA1"/>
    <property type="match status" value="1"/>
</dbReference>
<keyword evidence="5" id="KW-0653">Protein transport</keyword>
<feature type="domain" description="Membrane insertase YidC/Oxa/ALB C-terminal" evidence="11">
    <location>
        <begin position="34"/>
        <end position="212"/>
    </location>
</feature>
<organism evidence="12 13">
    <name type="scientific">Anaerovibrio lipolyticus</name>
    <dbReference type="NCBI Taxonomy" id="82374"/>
    <lineage>
        <taxon>Bacteria</taxon>
        <taxon>Bacillati</taxon>
        <taxon>Bacillota</taxon>
        <taxon>Negativicutes</taxon>
        <taxon>Selenomonadales</taxon>
        <taxon>Selenomonadaceae</taxon>
        <taxon>Anaerovibrio</taxon>
    </lineage>
</organism>
<evidence type="ECO:0000256" key="7">
    <source>
        <dbReference type="ARBA" id="ARBA00023136"/>
    </source>
</evidence>
<evidence type="ECO:0000313" key="12">
    <source>
        <dbReference type="EMBL" id="KHM51866.1"/>
    </source>
</evidence>
<dbReference type="STRING" id="82374.NZ47_08090"/>
<gene>
    <name evidence="12" type="ORF">NZ47_08090</name>
</gene>
<dbReference type="eggNOG" id="COG0706">
    <property type="taxonomic scope" value="Bacteria"/>
</dbReference>
<reference evidence="12 13" key="1">
    <citation type="journal article" date="2013" name="PLoS ONE">
        <title>Identification and characterization of three novel lipases belonging to families II and V from Anaerovibrio lipolyticus 5ST.</title>
        <authorList>
            <person name="Prive F."/>
            <person name="Kaderbhai N.N."/>
            <person name="Girdwood S."/>
            <person name="Worgan H.J."/>
            <person name="Pinloche E."/>
            <person name="Scollan N.D."/>
            <person name="Huws S.A."/>
            <person name="Newbold C.J."/>
        </authorList>
    </citation>
    <scope>NUCLEOTIDE SEQUENCE [LARGE SCALE GENOMIC DNA]</scope>
    <source>
        <strain evidence="12 13">5S</strain>
    </source>
</reference>
<protein>
    <submittedName>
        <fullName evidence="12">Membrane protein</fullName>
    </submittedName>
</protein>
<dbReference type="PANTHER" id="PTHR12428:SF65">
    <property type="entry name" value="CYTOCHROME C OXIDASE ASSEMBLY PROTEIN COX18, MITOCHONDRIAL"/>
    <property type="match status" value="1"/>
</dbReference>
<keyword evidence="4 9" id="KW-0812">Transmembrane</keyword>
<dbReference type="InterPro" id="IPR047196">
    <property type="entry name" value="YidC_ALB_C"/>
</dbReference>
<dbReference type="InterPro" id="IPR028055">
    <property type="entry name" value="YidC/Oxa/ALB_C"/>
</dbReference>
<name>A0A0B2JZ36_9FIRM</name>
<evidence type="ECO:0000256" key="10">
    <source>
        <dbReference type="SAM" id="Phobius"/>
    </source>
</evidence>
<keyword evidence="13" id="KW-1185">Reference proteome</keyword>
<feature type="transmembrane region" description="Helical" evidence="10">
    <location>
        <begin position="34"/>
        <end position="53"/>
    </location>
</feature>
<comment type="similarity">
    <text evidence="9">Belongs to the OXA1/ALB3/YidC family.</text>
</comment>
<dbReference type="AlphaFoldDB" id="A0A0B2JZ36"/>
<accession>A0A0B2JZ36</accession>